<evidence type="ECO:0000259" key="2">
    <source>
        <dbReference type="Pfam" id="PF20237"/>
    </source>
</evidence>
<dbReference type="Proteomes" id="UP000800235">
    <property type="component" value="Unassembled WGS sequence"/>
</dbReference>
<keyword evidence="1" id="KW-0812">Transmembrane</keyword>
<gene>
    <name evidence="3" type="ORF">EJ08DRAFT_336050</name>
</gene>
<accession>A0A9P4P172</accession>
<keyword evidence="4" id="KW-1185">Reference proteome</keyword>
<evidence type="ECO:0000256" key="1">
    <source>
        <dbReference type="SAM" id="Phobius"/>
    </source>
</evidence>
<evidence type="ECO:0000313" key="3">
    <source>
        <dbReference type="EMBL" id="KAF2435392.1"/>
    </source>
</evidence>
<dbReference type="PANTHER" id="PTHR34502">
    <property type="entry name" value="DUF6594 DOMAIN-CONTAINING PROTEIN-RELATED"/>
    <property type="match status" value="1"/>
</dbReference>
<organism evidence="3 4">
    <name type="scientific">Tothia fuscella</name>
    <dbReference type="NCBI Taxonomy" id="1048955"/>
    <lineage>
        <taxon>Eukaryota</taxon>
        <taxon>Fungi</taxon>
        <taxon>Dikarya</taxon>
        <taxon>Ascomycota</taxon>
        <taxon>Pezizomycotina</taxon>
        <taxon>Dothideomycetes</taxon>
        <taxon>Pleosporomycetidae</taxon>
        <taxon>Venturiales</taxon>
        <taxon>Cylindrosympodiaceae</taxon>
        <taxon>Tothia</taxon>
    </lineage>
</organism>
<dbReference type="AlphaFoldDB" id="A0A9P4P172"/>
<dbReference type="EMBL" id="MU007013">
    <property type="protein sequence ID" value="KAF2435392.1"/>
    <property type="molecule type" value="Genomic_DNA"/>
</dbReference>
<dbReference type="OrthoDB" id="5342093at2759"/>
<dbReference type="InterPro" id="IPR046529">
    <property type="entry name" value="DUF6594"/>
</dbReference>
<sequence>MNPSLTTTWQNDSTITEFAPNTVHYAESNVTSIAALFGTVIASLLPVLAIVVLYLVIDMPKRLGLLAVFTASFSMSLWLLTEGRPIEIFSATAAFSAVQVVFISTNSGSP</sequence>
<comment type="caution">
    <text evidence="3">The sequence shown here is derived from an EMBL/GenBank/DDBJ whole genome shotgun (WGS) entry which is preliminary data.</text>
</comment>
<feature type="domain" description="DUF6594" evidence="2">
    <location>
        <begin position="9"/>
        <end position="100"/>
    </location>
</feature>
<dbReference type="Pfam" id="PF20237">
    <property type="entry name" value="DUF6594"/>
    <property type="match status" value="1"/>
</dbReference>
<keyword evidence="1" id="KW-1133">Transmembrane helix</keyword>
<keyword evidence="1" id="KW-0472">Membrane</keyword>
<proteinExistence type="predicted"/>
<feature type="transmembrane region" description="Helical" evidence="1">
    <location>
        <begin position="33"/>
        <end position="56"/>
    </location>
</feature>
<name>A0A9P4P172_9PEZI</name>
<feature type="transmembrane region" description="Helical" evidence="1">
    <location>
        <begin position="63"/>
        <end position="80"/>
    </location>
</feature>
<reference evidence="3" key="1">
    <citation type="journal article" date="2020" name="Stud. Mycol.">
        <title>101 Dothideomycetes genomes: a test case for predicting lifestyles and emergence of pathogens.</title>
        <authorList>
            <person name="Haridas S."/>
            <person name="Albert R."/>
            <person name="Binder M."/>
            <person name="Bloem J."/>
            <person name="Labutti K."/>
            <person name="Salamov A."/>
            <person name="Andreopoulos B."/>
            <person name="Baker S."/>
            <person name="Barry K."/>
            <person name="Bills G."/>
            <person name="Bluhm B."/>
            <person name="Cannon C."/>
            <person name="Castanera R."/>
            <person name="Culley D."/>
            <person name="Daum C."/>
            <person name="Ezra D."/>
            <person name="Gonzalez J."/>
            <person name="Henrissat B."/>
            <person name="Kuo A."/>
            <person name="Liang C."/>
            <person name="Lipzen A."/>
            <person name="Lutzoni F."/>
            <person name="Magnuson J."/>
            <person name="Mondo S."/>
            <person name="Nolan M."/>
            <person name="Ohm R."/>
            <person name="Pangilinan J."/>
            <person name="Park H.-J."/>
            <person name="Ramirez L."/>
            <person name="Alfaro M."/>
            <person name="Sun H."/>
            <person name="Tritt A."/>
            <person name="Yoshinaga Y."/>
            <person name="Zwiers L.-H."/>
            <person name="Turgeon B."/>
            <person name="Goodwin S."/>
            <person name="Spatafora J."/>
            <person name="Crous P."/>
            <person name="Grigoriev I."/>
        </authorList>
    </citation>
    <scope>NUCLEOTIDE SEQUENCE</scope>
    <source>
        <strain evidence="3">CBS 130266</strain>
    </source>
</reference>
<evidence type="ECO:0000313" key="4">
    <source>
        <dbReference type="Proteomes" id="UP000800235"/>
    </source>
</evidence>
<dbReference type="PANTHER" id="PTHR34502:SF5">
    <property type="entry name" value="DUF6594 DOMAIN-CONTAINING PROTEIN"/>
    <property type="match status" value="1"/>
</dbReference>
<protein>
    <recommendedName>
        <fullName evidence="2">DUF6594 domain-containing protein</fullName>
    </recommendedName>
</protein>